<dbReference type="RefSeq" id="WP_207870643.1">
    <property type="nucleotide sequence ID" value="NZ_CP062222.1"/>
</dbReference>
<dbReference type="Pfam" id="PF10082">
    <property type="entry name" value="BBP2_2"/>
    <property type="match status" value="1"/>
</dbReference>
<sequence>MSIVSRSLTVLIAMGAAAQAGTALAQSASSTLAQAQAQSGDMFARDRSVAVRDRPHPEYEAMGLPMGGFTVYPKLDIIGEYNDNVFATATGAVDDVILRLRPEIAVSTDWNRSSITAYARSTISQYAEYDSENTTDYDLGGAARLDVSRAMNIVGGASFGHQSEPRTTASSGSQSEKPIEYDVASGYIAATRTSGRVKMSGRADIRDFDYEDGYTSAGVVVDQDDRDRTNTSFTGRVDVALSPATALFVQATANDRDYDLPSTLTTAARDSSGYEILAGANFELGAVARGEIAAGYIEQNFDESVYKDLSGLGARASLEWFPTQLTTVTFTGARTIEDSAIIGSGGYVSTNLAVQVDHELQRNVILSGQVTYGNDDYDGIDRTDKRFGAQASATYLINRHLGASVAVSHYEQSSDGADNGVSFDMNKLMVSLVTQF</sequence>
<dbReference type="KEGG" id="bgoe:IFJ75_00580"/>
<accession>A0A975GVI5</accession>
<evidence type="ECO:0000256" key="2">
    <source>
        <dbReference type="SAM" id="SignalP"/>
    </source>
</evidence>
<keyword evidence="2" id="KW-0732">Signal</keyword>
<name>A0A975GVI5_9CAUL</name>
<feature type="signal peptide" evidence="2">
    <location>
        <begin position="1"/>
        <end position="25"/>
    </location>
</feature>
<feature type="region of interest" description="Disordered" evidence="1">
    <location>
        <begin position="157"/>
        <end position="177"/>
    </location>
</feature>
<keyword evidence="4" id="KW-1185">Reference proteome</keyword>
<evidence type="ECO:0000313" key="4">
    <source>
        <dbReference type="Proteomes" id="UP000663918"/>
    </source>
</evidence>
<feature type="compositionally biased region" description="Polar residues" evidence="1">
    <location>
        <begin position="165"/>
        <end position="176"/>
    </location>
</feature>
<protein>
    <submittedName>
        <fullName evidence="3">Outer membrane beta-barrel protein</fullName>
    </submittedName>
</protein>
<dbReference type="Proteomes" id="UP000663918">
    <property type="component" value="Chromosome"/>
</dbReference>
<gene>
    <name evidence="3" type="ORF">IFJ75_00580</name>
</gene>
<dbReference type="InterPro" id="IPR018759">
    <property type="entry name" value="BBP2_2"/>
</dbReference>
<feature type="chain" id="PRO_5036803831" evidence="2">
    <location>
        <begin position="26"/>
        <end position="436"/>
    </location>
</feature>
<proteinExistence type="predicted"/>
<evidence type="ECO:0000313" key="3">
    <source>
        <dbReference type="EMBL" id="QTC91466.1"/>
    </source>
</evidence>
<dbReference type="AlphaFoldDB" id="A0A975GVI5"/>
<evidence type="ECO:0000256" key="1">
    <source>
        <dbReference type="SAM" id="MobiDB-lite"/>
    </source>
</evidence>
<organism evidence="3 4">
    <name type="scientific">Brevundimonas goettingensis</name>
    <dbReference type="NCBI Taxonomy" id="2774190"/>
    <lineage>
        <taxon>Bacteria</taxon>
        <taxon>Pseudomonadati</taxon>
        <taxon>Pseudomonadota</taxon>
        <taxon>Alphaproteobacteria</taxon>
        <taxon>Caulobacterales</taxon>
        <taxon>Caulobacteraceae</taxon>
        <taxon>Brevundimonas</taxon>
    </lineage>
</organism>
<dbReference type="EMBL" id="CP062222">
    <property type="protein sequence ID" value="QTC91466.1"/>
    <property type="molecule type" value="Genomic_DNA"/>
</dbReference>
<reference evidence="3" key="1">
    <citation type="submission" date="2020-09" db="EMBL/GenBank/DDBJ databases">
        <title>Brevundimonas sp. LVF2 isolated from a puddle in Goettingen, Germany.</title>
        <authorList>
            <person name="Friedrich I."/>
            <person name="Klassen A."/>
            <person name="Hannes N."/>
            <person name="Schneider D."/>
            <person name="Hertel R."/>
            <person name="Daniel R."/>
        </authorList>
    </citation>
    <scope>NUCLEOTIDE SEQUENCE</scope>
    <source>
        <strain evidence="3">LVF2</strain>
    </source>
</reference>